<evidence type="ECO:0008006" key="4">
    <source>
        <dbReference type="Google" id="ProtNLM"/>
    </source>
</evidence>
<keyword evidence="3" id="KW-1185">Reference proteome</keyword>
<accession>A0ABP6JRB2</accession>
<sequence length="160" mass="17613">MGMTLMVLMLLSFIASPRVRCEEPEEEAGEARARAYRLRVTVAEGRLKQVEGERAQTEALRLQAHLQTERYRRALPADLAPATVSGAVHDVQVPAPEVEECDRLPARNAEHLTQARHDLNDLRSRPGMQAIGEVRIARGQVVDPAERSKGGSTTALGAER</sequence>
<evidence type="ECO:0000313" key="2">
    <source>
        <dbReference type="EMBL" id="GAA2938951.1"/>
    </source>
</evidence>
<dbReference type="EMBL" id="BAAAUD010000023">
    <property type="protein sequence ID" value="GAA2938951.1"/>
    <property type="molecule type" value="Genomic_DNA"/>
</dbReference>
<proteinExistence type="predicted"/>
<comment type="caution">
    <text evidence="2">The sequence shown here is derived from an EMBL/GenBank/DDBJ whole genome shotgun (WGS) entry which is preliminary data.</text>
</comment>
<protein>
    <recommendedName>
        <fullName evidence="4">Lipoprotein</fullName>
    </recommendedName>
</protein>
<reference evidence="3" key="1">
    <citation type="journal article" date="2019" name="Int. J. Syst. Evol. Microbiol.">
        <title>The Global Catalogue of Microorganisms (GCM) 10K type strain sequencing project: providing services to taxonomists for standard genome sequencing and annotation.</title>
        <authorList>
            <consortium name="The Broad Institute Genomics Platform"/>
            <consortium name="The Broad Institute Genome Sequencing Center for Infectious Disease"/>
            <person name="Wu L."/>
            <person name="Ma J."/>
        </authorList>
    </citation>
    <scope>NUCLEOTIDE SEQUENCE [LARGE SCALE GENOMIC DNA]</scope>
    <source>
        <strain evidence="3">JCM 9088</strain>
    </source>
</reference>
<evidence type="ECO:0000256" key="1">
    <source>
        <dbReference type="SAM" id="MobiDB-lite"/>
    </source>
</evidence>
<organism evidence="2 3">
    <name type="scientific">Streptomyces enissocaesilis</name>
    <dbReference type="NCBI Taxonomy" id="332589"/>
    <lineage>
        <taxon>Bacteria</taxon>
        <taxon>Bacillati</taxon>
        <taxon>Actinomycetota</taxon>
        <taxon>Actinomycetes</taxon>
        <taxon>Kitasatosporales</taxon>
        <taxon>Streptomycetaceae</taxon>
        <taxon>Streptomyces</taxon>
        <taxon>Streptomyces rochei group</taxon>
    </lineage>
</organism>
<gene>
    <name evidence="2" type="ORF">GCM10010446_25480</name>
</gene>
<feature type="compositionally biased region" description="Polar residues" evidence="1">
    <location>
        <begin position="150"/>
        <end position="160"/>
    </location>
</feature>
<evidence type="ECO:0000313" key="3">
    <source>
        <dbReference type="Proteomes" id="UP001500403"/>
    </source>
</evidence>
<feature type="region of interest" description="Disordered" evidence="1">
    <location>
        <begin position="139"/>
        <end position="160"/>
    </location>
</feature>
<dbReference type="Proteomes" id="UP001500403">
    <property type="component" value="Unassembled WGS sequence"/>
</dbReference>
<name>A0ABP6JRB2_9ACTN</name>